<evidence type="ECO:0000313" key="7">
    <source>
        <dbReference type="EMBL" id="KAF6142438.1"/>
    </source>
</evidence>
<dbReference type="GO" id="GO:0061136">
    <property type="term" value="P:regulation of proteasomal protein catabolic process"/>
    <property type="evidence" value="ECO:0007669"/>
    <property type="project" value="TreeGrafter"/>
</dbReference>
<evidence type="ECO:0000313" key="8">
    <source>
        <dbReference type="Proteomes" id="UP000541444"/>
    </source>
</evidence>
<keyword evidence="6" id="KW-0788">Thiol protease</keyword>
<keyword evidence="5" id="KW-0378">Hydrolase</keyword>
<proteinExistence type="predicted"/>
<keyword evidence="8" id="KW-1185">Reference proteome</keyword>
<reference evidence="7 8" key="1">
    <citation type="journal article" date="2020" name="IScience">
        <title>Genome Sequencing of the Endangered Kingdonia uniflora (Circaeasteraceae, Ranunculales) Reveals Potential Mechanisms of Evolutionary Specialization.</title>
        <authorList>
            <person name="Sun Y."/>
            <person name="Deng T."/>
            <person name="Zhang A."/>
            <person name="Moore M.J."/>
            <person name="Landis J.B."/>
            <person name="Lin N."/>
            <person name="Zhang H."/>
            <person name="Zhang X."/>
            <person name="Huang J."/>
            <person name="Zhang X."/>
            <person name="Sun H."/>
            <person name="Wang H."/>
        </authorList>
    </citation>
    <scope>NUCLEOTIDE SEQUENCE [LARGE SCALE GENOMIC DNA]</scope>
    <source>
        <strain evidence="7">TB1705</strain>
        <tissue evidence="7">Leaf</tissue>
    </source>
</reference>
<comment type="catalytic activity">
    <reaction evidence="1">
        <text>Thiol-dependent hydrolysis of ester, thioester, amide, peptide and isopeptide bonds formed by the C-terminal Gly of ubiquitin (a 76-residue protein attached to proteins as an intracellular targeting signal).</text>
        <dbReference type="EC" id="3.4.19.12"/>
    </reaction>
</comment>
<accession>A0A7J7LIS3</accession>
<dbReference type="PANTHER" id="PTHR43982">
    <property type="entry name" value="UBIQUITIN CARBOXYL-TERMINAL HYDROLASE"/>
    <property type="match status" value="1"/>
</dbReference>
<dbReference type="GO" id="GO:0004843">
    <property type="term" value="F:cysteine-type deubiquitinase activity"/>
    <property type="evidence" value="ECO:0007669"/>
    <property type="project" value="UniProtKB-EC"/>
</dbReference>
<evidence type="ECO:0000256" key="2">
    <source>
        <dbReference type="ARBA" id="ARBA00012759"/>
    </source>
</evidence>
<evidence type="ECO:0000256" key="3">
    <source>
        <dbReference type="ARBA" id="ARBA00022670"/>
    </source>
</evidence>
<organism evidence="7 8">
    <name type="scientific">Kingdonia uniflora</name>
    <dbReference type="NCBI Taxonomy" id="39325"/>
    <lineage>
        <taxon>Eukaryota</taxon>
        <taxon>Viridiplantae</taxon>
        <taxon>Streptophyta</taxon>
        <taxon>Embryophyta</taxon>
        <taxon>Tracheophyta</taxon>
        <taxon>Spermatophyta</taxon>
        <taxon>Magnoliopsida</taxon>
        <taxon>Ranunculales</taxon>
        <taxon>Circaeasteraceae</taxon>
        <taxon>Kingdonia</taxon>
    </lineage>
</organism>
<comment type="caution">
    <text evidence="7">The sequence shown here is derived from an EMBL/GenBank/DDBJ whole genome shotgun (WGS) entry which is preliminary data.</text>
</comment>
<evidence type="ECO:0000256" key="4">
    <source>
        <dbReference type="ARBA" id="ARBA00022786"/>
    </source>
</evidence>
<evidence type="ECO:0000256" key="1">
    <source>
        <dbReference type="ARBA" id="ARBA00000707"/>
    </source>
</evidence>
<keyword evidence="3" id="KW-0645">Protease</keyword>
<protein>
    <recommendedName>
        <fullName evidence="2">ubiquitinyl hydrolase 1</fullName>
        <ecNumber evidence="2">3.4.19.12</ecNumber>
    </recommendedName>
</protein>
<dbReference type="GO" id="GO:0043161">
    <property type="term" value="P:proteasome-mediated ubiquitin-dependent protein catabolic process"/>
    <property type="evidence" value="ECO:0007669"/>
    <property type="project" value="InterPro"/>
</dbReference>
<dbReference type="Proteomes" id="UP000541444">
    <property type="component" value="Unassembled WGS sequence"/>
</dbReference>
<dbReference type="InterPro" id="IPR044635">
    <property type="entry name" value="UBP14-like"/>
</dbReference>
<dbReference type="OrthoDB" id="333239at2759"/>
<evidence type="ECO:0000256" key="5">
    <source>
        <dbReference type="ARBA" id="ARBA00022801"/>
    </source>
</evidence>
<dbReference type="AlphaFoldDB" id="A0A7J7LIS3"/>
<dbReference type="GO" id="GO:0016579">
    <property type="term" value="P:protein deubiquitination"/>
    <property type="evidence" value="ECO:0007669"/>
    <property type="project" value="InterPro"/>
</dbReference>
<dbReference type="EC" id="3.4.19.12" evidence="2"/>
<evidence type="ECO:0000256" key="6">
    <source>
        <dbReference type="ARBA" id="ARBA00022807"/>
    </source>
</evidence>
<name>A0A7J7LIS3_9MAGN</name>
<dbReference type="GO" id="GO:0070628">
    <property type="term" value="F:proteasome binding"/>
    <property type="evidence" value="ECO:0007669"/>
    <property type="project" value="TreeGrafter"/>
</dbReference>
<gene>
    <name evidence="7" type="ORF">GIB67_000358</name>
</gene>
<keyword evidence="4" id="KW-0833">Ubl conjugation pathway</keyword>
<dbReference type="Gene3D" id="3.90.70.10">
    <property type="entry name" value="Cysteine proteinases"/>
    <property type="match status" value="1"/>
</dbReference>
<dbReference type="PANTHER" id="PTHR43982:SF1">
    <property type="entry name" value="UBIQUITIN CARBOXYL-TERMINAL HYDROLASE 14"/>
    <property type="match status" value="1"/>
</dbReference>
<dbReference type="EMBL" id="JACGCM010002255">
    <property type="protein sequence ID" value="KAF6142438.1"/>
    <property type="molecule type" value="Genomic_DNA"/>
</dbReference>
<sequence>MVNTDGALNNVRGGIGAVVREEKGIVLRACAELFDYLAKVLNAAAGYIELNYGVFSIELKKIVNEDADGKVVYCVESSDESSETESIYALKCHISHEVNHLHEGLKHGLKSDLEKVSSSLGRSAVYLKESRINGLPRGPWRPGIHPDTEPPGLPEHKMCSSKSCILETELFLF</sequence>